<dbReference type="InterPro" id="IPR036388">
    <property type="entry name" value="WH-like_DNA-bd_sf"/>
</dbReference>
<dbReference type="InterPro" id="IPR011991">
    <property type="entry name" value="ArsR-like_HTH"/>
</dbReference>
<dbReference type="RefSeq" id="WP_272145554.1">
    <property type="nucleotide sequence ID" value="NZ_JAQNDM010000002.1"/>
</dbReference>
<accession>A0ABT5DR63</accession>
<dbReference type="PROSITE" id="PS50995">
    <property type="entry name" value="HTH_MARR_2"/>
    <property type="match status" value="1"/>
</dbReference>
<gene>
    <name evidence="2" type="ORF">POL68_40860</name>
</gene>
<dbReference type="SUPFAM" id="SSF46785">
    <property type="entry name" value="Winged helix' DNA-binding domain"/>
    <property type="match status" value="1"/>
</dbReference>
<evidence type="ECO:0000313" key="2">
    <source>
        <dbReference type="EMBL" id="MDC0714871.1"/>
    </source>
</evidence>
<dbReference type="CDD" id="cd00090">
    <property type="entry name" value="HTH_ARSR"/>
    <property type="match status" value="1"/>
</dbReference>
<dbReference type="Gene3D" id="1.10.10.10">
    <property type="entry name" value="Winged helix-like DNA-binding domain superfamily/Winged helix DNA-binding domain"/>
    <property type="match status" value="1"/>
</dbReference>
<feature type="domain" description="HTH marR-type" evidence="1">
    <location>
        <begin position="21"/>
        <end position="152"/>
    </location>
</feature>
<proteinExistence type="predicted"/>
<dbReference type="PANTHER" id="PTHR33164">
    <property type="entry name" value="TRANSCRIPTIONAL REGULATOR, MARR FAMILY"/>
    <property type="match status" value="1"/>
</dbReference>
<evidence type="ECO:0000259" key="1">
    <source>
        <dbReference type="PROSITE" id="PS50995"/>
    </source>
</evidence>
<dbReference type="SMART" id="SM00347">
    <property type="entry name" value="HTH_MARR"/>
    <property type="match status" value="1"/>
</dbReference>
<dbReference type="PANTHER" id="PTHR33164:SF105">
    <property type="entry name" value="TRANSCRIPTIONAL REPRESSOR PROTEIN-RELATED"/>
    <property type="match status" value="1"/>
</dbReference>
<sequence length="171" mass="19400">MGWPTLLLDWMMPSDDEFPQTLCNCLALRQASRHVTQFYDQALAPSGIRTTQYSILHRVHAQGPKTVNELAEQLVMDPSTLTHNLRPLLKEGLVVLQVGTDRRRRAVALTPQGQATHRRARVLWLRAQAEFERVFGSTEAAALRQTMQNIVRTALANGESRPPKPARKRRE</sequence>
<organism evidence="2 3">
    <name type="scientific">Stigmatella ashevillensis</name>
    <dbReference type="NCBI Taxonomy" id="2995309"/>
    <lineage>
        <taxon>Bacteria</taxon>
        <taxon>Pseudomonadati</taxon>
        <taxon>Myxococcota</taxon>
        <taxon>Myxococcia</taxon>
        <taxon>Myxococcales</taxon>
        <taxon>Cystobacterineae</taxon>
        <taxon>Archangiaceae</taxon>
        <taxon>Stigmatella</taxon>
    </lineage>
</organism>
<name>A0ABT5DR63_9BACT</name>
<comment type="caution">
    <text evidence="2">The sequence shown here is derived from an EMBL/GenBank/DDBJ whole genome shotgun (WGS) entry which is preliminary data.</text>
</comment>
<dbReference type="Pfam" id="PF01047">
    <property type="entry name" value="MarR"/>
    <property type="match status" value="1"/>
</dbReference>
<dbReference type="InterPro" id="IPR000835">
    <property type="entry name" value="HTH_MarR-typ"/>
</dbReference>
<dbReference type="InterPro" id="IPR039422">
    <property type="entry name" value="MarR/SlyA-like"/>
</dbReference>
<dbReference type="Proteomes" id="UP001221838">
    <property type="component" value="Unassembled WGS sequence"/>
</dbReference>
<keyword evidence="3" id="KW-1185">Reference proteome</keyword>
<reference evidence="2 3" key="1">
    <citation type="submission" date="2022-11" db="EMBL/GenBank/DDBJ databases">
        <title>Minimal conservation of predation-associated metabolite biosynthetic gene clusters underscores biosynthetic potential of Myxococcota including descriptions for ten novel species: Archangium lansinium sp. nov., Myxococcus landrumus sp. nov., Nannocystis bai.</title>
        <authorList>
            <person name="Ahearne A."/>
            <person name="Stevens C."/>
            <person name="Dowd S."/>
        </authorList>
    </citation>
    <scope>NUCLEOTIDE SEQUENCE [LARGE SCALE GENOMIC DNA]</scope>
    <source>
        <strain evidence="2 3">NCWAL01</strain>
    </source>
</reference>
<dbReference type="EMBL" id="JAQNDM010000002">
    <property type="protein sequence ID" value="MDC0714871.1"/>
    <property type="molecule type" value="Genomic_DNA"/>
</dbReference>
<evidence type="ECO:0000313" key="3">
    <source>
        <dbReference type="Proteomes" id="UP001221838"/>
    </source>
</evidence>
<protein>
    <submittedName>
        <fullName evidence="2">MarR family winged helix-turn-helix transcriptional regulator</fullName>
    </submittedName>
</protein>
<dbReference type="InterPro" id="IPR036390">
    <property type="entry name" value="WH_DNA-bd_sf"/>
</dbReference>